<evidence type="ECO:0000256" key="2">
    <source>
        <dbReference type="SAM" id="Phobius"/>
    </source>
</evidence>
<comment type="caution">
    <text evidence="4">The sequence shown here is derived from an EMBL/GenBank/DDBJ whole genome shotgun (WGS) entry which is preliminary data.</text>
</comment>
<dbReference type="GO" id="GO:0004175">
    <property type="term" value="F:endopeptidase activity"/>
    <property type="evidence" value="ECO:0007669"/>
    <property type="project" value="UniProtKB-ARBA"/>
</dbReference>
<dbReference type="InterPro" id="IPR003675">
    <property type="entry name" value="Rce1/LyrA-like_dom"/>
</dbReference>
<dbReference type="Pfam" id="PF02517">
    <property type="entry name" value="Rce1-like"/>
    <property type="match status" value="1"/>
</dbReference>
<feature type="transmembrane region" description="Helical" evidence="2">
    <location>
        <begin position="219"/>
        <end position="241"/>
    </location>
</feature>
<sequence length="257" mass="26876">MRLPPAAFPRRRASPRADAAASPPPRPGRRAAAAHGARVAASRFALLGGWDACATRAAAAALLSPRLGLPPPPPRLLDAAAAAATLCAAPVELADAALDAALRLARLPPPRPYAAWRDCAWAPLLEEAVYRGVLQRRLGRAASSAAFALAHLPSDAAAEWARALPPAAAAGACSYFCFGRLFEERGLAAAVGAHAAHNALVYALMLVRMCEGRRLAGGLVLPTLGPMLPAAVYLLSLYRWARGRARRRARRSTAAEA</sequence>
<proteinExistence type="predicted"/>
<name>A0AB34K1Y1_PRYPA</name>
<dbReference type="EMBL" id="JBGBPQ010000003">
    <property type="protein sequence ID" value="KAL1526891.1"/>
    <property type="molecule type" value="Genomic_DNA"/>
</dbReference>
<keyword evidence="2" id="KW-0812">Transmembrane</keyword>
<keyword evidence="2" id="KW-1133">Transmembrane helix</keyword>
<evidence type="ECO:0000313" key="4">
    <source>
        <dbReference type="EMBL" id="KAL1526891.1"/>
    </source>
</evidence>
<dbReference type="AlphaFoldDB" id="A0AB34K1Y1"/>
<dbReference type="Proteomes" id="UP001515480">
    <property type="component" value="Unassembled WGS sequence"/>
</dbReference>
<accession>A0AB34K1Y1</accession>
<dbReference type="GO" id="GO:0080120">
    <property type="term" value="P:CAAX-box protein maturation"/>
    <property type="evidence" value="ECO:0007669"/>
    <property type="project" value="UniProtKB-ARBA"/>
</dbReference>
<evidence type="ECO:0000313" key="5">
    <source>
        <dbReference type="Proteomes" id="UP001515480"/>
    </source>
</evidence>
<evidence type="ECO:0000259" key="3">
    <source>
        <dbReference type="Pfam" id="PF02517"/>
    </source>
</evidence>
<reference evidence="4 5" key="1">
    <citation type="journal article" date="2024" name="Science">
        <title>Giant polyketide synthase enzymes in the biosynthesis of giant marine polyether toxins.</title>
        <authorList>
            <person name="Fallon T.R."/>
            <person name="Shende V.V."/>
            <person name="Wierzbicki I.H."/>
            <person name="Pendleton A.L."/>
            <person name="Watervoot N.F."/>
            <person name="Auber R.P."/>
            <person name="Gonzalez D.J."/>
            <person name="Wisecaver J.H."/>
            <person name="Moore B.S."/>
        </authorList>
    </citation>
    <scope>NUCLEOTIDE SEQUENCE [LARGE SCALE GENOMIC DNA]</scope>
    <source>
        <strain evidence="4 5">12B1</strain>
    </source>
</reference>
<feature type="domain" description="CAAX prenyl protease 2/Lysostaphin resistance protein A-like" evidence="3">
    <location>
        <begin position="117"/>
        <end position="200"/>
    </location>
</feature>
<keyword evidence="2" id="KW-0472">Membrane</keyword>
<evidence type="ECO:0000256" key="1">
    <source>
        <dbReference type="SAM" id="MobiDB-lite"/>
    </source>
</evidence>
<feature type="region of interest" description="Disordered" evidence="1">
    <location>
        <begin position="1"/>
        <end position="30"/>
    </location>
</feature>
<gene>
    <name evidence="4" type="ORF">AB1Y20_015582</name>
</gene>
<organism evidence="4 5">
    <name type="scientific">Prymnesium parvum</name>
    <name type="common">Toxic golden alga</name>
    <dbReference type="NCBI Taxonomy" id="97485"/>
    <lineage>
        <taxon>Eukaryota</taxon>
        <taxon>Haptista</taxon>
        <taxon>Haptophyta</taxon>
        <taxon>Prymnesiophyceae</taxon>
        <taxon>Prymnesiales</taxon>
        <taxon>Prymnesiaceae</taxon>
        <taxon>Prymnesium</taxon>
    </lineage>
</organism>
<protein>
    <recommendedName>
        <fullName evidence="3">CAAX prenyl protease 2/Lysostaphin resistance protein A-like domain-containing protein</fullName>
    </recommendedName>
</protein>
<keyword evidence="5" id="KW-1185">Reference proteome</keyword>